<protein>
    <submittedName>
        <fullName evidence="1">Alpha/beta-hydrolase</fullName>
    </submittedName>
</protein>
<comment type="caution">
    <text evidence="1">The sequence shown here is derived from an EMBL/GenBank/DDBJ whole genome shotgun (WGS) entry which is preliminary data.</text>
</comment>
<proteinExistence type="predicted"/>
<reference evidence="1" key="1">
    <citation type="journal article" date="2020" name="Stud. Mycol.">
        <title>101 Dothideomycetes genomes: a test case for predicting lifestyles and emergence of pathogens.</title>
        <authorList>
            <person name="Haridas S."/>
            <person name="Albert R."/>
            <person name="Binder M."/>
            <person name="Bloem J."/>
            <person name="Labutti K."/>
            <person name="Salamov A."/>
            <person name="Andreopoulos B."/>
            <person name="Baker S."/>
            <person name="Barry K."/>
            <person name="Bills G."/>
            <person name="Bluhm B."/>
            <person name="Cannon C."/>
            <person name="Castanera R."/>
            <person name="Culley D."/>
            <person name="Daum C."/>
            <person name="Ezra D."/>
            <person name="Gonzalez J."/>
            <person name="Henrissat B."/>
            <person name="Kuo A."/>
            <person name="Liang C."/>
            <person name="Lipzen A."/>
            <person name="Lutzoni F."/>
            <person name="Magnuson J."/>
            <person name="Mondo S."/>
            <person name="Nolan M."/>
            <person name="Ohm R."/>
            <person name="Pangilinan J."/>
            <person name="Park H.-J."/>
            <person name="Ramirez L."/>
            <person name="Alfaro M."/>
            <person name="Sun H."/>
            <person name="Tritt A."/>
            <person name="Yoshinaga Y."/>
            <person name="Zwiers L.-H."/>
            <person name="Turgeon B."/>
            <person name="Goodwin S."/>
            <person name="Spatafora J."/>
            <person name="Crous P."/>
            <person name="Grigoriev I."/>
        </authorList>
    </citation>
    <scope>NUCLEOTIDE SEQUENCE</scope>
    <source>
        <strain evidence="1">ATCC 200398</strain>
    </source>
</reference>
<sequence>MRTPMFCTAAAGVLSIASASPLKPRNNGTMVYEFTDLTPSPELNWAPCYDNFTCAYLEVPLDYANSSIGTTNIAFIKKWSQNSSAEDILVNPGGPGGSGVGYIMANLEVLETKFGPQYNYVGFDPRGVSRSGPSLDCFPGFPIARNIFDAEMFTAVDDSTESSLAKSFQRSAAFGKWCTEVLAINGTAQYAGTVAVANDMLHYIELRAKELGHPPEEAKLWYYGMSYGSVLGATYAALFPNRIGRLVIDGVVDSEDYYYNGWRTALETTDEDMKTFYKYCYEAGPELCLFHQNATSPEELEKRAIATLESLKKSPIVFADPATGVAPVIVTWQDVIAIAFSISYSPISGFPGWDLVLTGLEKGNATLAAISTMKAQILVPPTENFQDSRTLIACIDNAGRFNTSTFETYEEHIEYLFNQSYYGGPIIGSIVGPACRSVNIYPPESQLFKGIPSANKTSNPILFIGNKLDPITPLSSAKKMSSLFAGSEVITVDAVGHTTSGLCSKCLDKYTMAYMADATLPPPNTVFWLQY</sequence>
<dbReference type="Proteomes" id="UP000799755">
    <property type="component" value="Unassembled WGS sequence"/>
</dbReference>
<keyword evidence="2" id="KW-1185">Reference proteome</keyword>
<name>A0ACB6RIW2_9PLEO</name>
<organism evidence="1 2">
    <name type="scientific">Lindgomyces ingoldianus</name>
    <dbReference type="NCBI Taxonomy" id="673940"/>
    <lineage>
        <taxon>Eukaryota</taxon>
        <taxon>Fungi</taxon>
        <taxon>Dikarya</taxon>
        <taxon>Ascomycota</taxon>
        <taxon>Pezizomycotina</taxon>
        <taxon>Dothideomycetes</taxon>
        <taxon>Pleosporomycetidae</taxon>
        <taxon>Pleosporales</taxon>
        <taxon>Lindgomycetaceae</taxon>
        <taxon>Lindgomyces</taxon>
    </lineage>
</organism>
<accession>A0ACB6RIW2</accession>
<dbReference type="EMBL" id="MU003492">
    <property type="protein sequence ID" value="KAF2478267.1"/>
    <property type="molecule type" value="Genomic_DNA"/>
</dbReference>
<gene>
    <name evidence="1" type="ORF">BDR25DRAFT_330770</name>
</gene>
<evidence type="ECO:0000313" key="1">
    <source>
        <dbReference type="EMBL" id="KAF2478267.1"/>
    </source>
</evidence>
<evidence type="ECO:0000313" key="2">
    <source>
        <dbReference type="Proteomes" id="UP000799755"/>
    </source>
</evidence>